<evidence type="ECO:0000313" key="3">
    <source>
        <dbReference type="EMBL" id="CAD7697548.1"/>
    </source>
</evidence>
<evidence type="ECO:0000313" key="4">
    <source>
        <dbReference type="Proteomes" id="UP000708148"/>
    </source>
</evidence>
<feature type="compositionally biased region" description="Pro residues" evidence="2">
    <location>
        <begin position="1316"/>
        <end position="1331"/>
    </location>
</feature>
<keyword evidence="1" id="KW-0175">Coiled coil</keyword>
<feature type="compositionally biased region" description="Polar residues" evidence="2">
    <location>
        <begin position="1438"/>
        <end position="1451"/>
    </location>
</feature>
<feature type="compositionally biased region" description="Polar residues" evidence="2">
    <location>
        <begin position="982"/>
        <end position="995"/>
    </location>
</feature>
<feature type="compositionally biased region" description="Low complexity" evidence="2">
    <location>
        <begin position="1097"/>
        <end position="1115"/>
    </location>
</feature>
<feature type="compositionally biased region" description="Polar residues" evidence="2">
    <location>
        <begin position="1144"/>
        <end position="1153"/>
    </location>
</feature>
<evidence type="ECO:0000256" key="1">
    <source>
        <dbReference type="SAM" id="Coils"/>
    </source>
</evidence>
<feature type="coiled-coil region" evidence="1">
    <location>
        <begin position="485"/>
        <end position="512"/>
    </location>
</feature>
<feature type="compositionally biased region" description="Polar residues" evidence="2">
    <location>
        <begin position="1004"/>
        <end position="1049"/>
    </location>
</feature>
<protein>
    <submittedName>
        <fullName evidence="3">Uncharacterized protein</fullName>
    </submittedName>
</protein>
<keyword evidence="4" id="KW-1185">Reference proteome</keyword>
<comment type="caution">
    <text evidence="3">The sequence shown here is derived from an EMBL/GenBank/DDBJ whole genome shotgun (WGS) entry which is preliminary data.</text>
</comment>
<sequence>MAAKRSKAGGKKKGAGAGAKGRRGSPRTPQKAEEAPPQSPHDRVSFIRPFWETLSQEERVKLLTVSLEDVRARAEAHAERAKALAAKGIASDPQTPQGRLEPRVAEILATGLQRIATDPTWKIWRWGAEGKPYTDAEAFRKDVEEEHFSEELRRLLPRDEGKPVEKPAEAALRERMTNLLSQIHVQLQNAQDAWRRGQRNPPDQGETVVRDGNIDLVISFLEGLQQEHHCLYQTILTPVTDFVVGHLPLKNRKSSRTELFFEDLEKLPPEEVARLYEWLTEKVDSLCAKLKPDPKEEEIEEEESVGDIDLFSLTESSEDLTVNPKWLQHLQERRLSDEGQPRRVKEGEDPHKVGLVLEWVYGSIVSTAEKARDGAKRPLGSWQPSIKQAKENLLVALRDQRDWEARASKAKELLKSMLDSRCDAAELEAAHGVVLPGTPAGQKVADQTEELEDGVVLKVLKREELLTRAKLHVLQYERMMGDSQLRTLRAELMQGEPELERLKRELEEVKNTPRGLEGTFRTAAEKERHRAQLADSLLEEQLEVQSAFREQGARLQGIYDKRQRTEIEMAKREQEISQLRSWQGNVNRLISKFEAALGTASADANTEASTSTTIEKATPAIDCSTTAETTVSTEATTTSALVSAEGGTAAVPAEGTATKGNESALATLKQTFNRDFRKQLYSGADDREFFNRIKAELKQVDRRLEDGAVVLQHLEMFLINVSCDDPGAAIGGVLILPLLQERLDKEAMKFATHKASLAEEEILQMEEEDIKKSAADVAKTQKRKKMLKDKLRLAKERRAAEQRAKEEAEVAEHQERSQREQERIMAELQRKEEEAARQKMEDEQLVEKRRQQLLEEENGYWRLRMEAETAPLDDAPSPSQPQEAADSSDDNFQSVRRRAQERRQQQHGFHRRAPSGGLPRWGSGPDWHDQREGGMHRRHKSAAELDSMNRKRPSSSKDGSSAERQGSRLTPRPLRQPGSARINRQASGAFSNAQVGTPPVPPNCSRSLPVTGITAPTANLAKGSQPSAVGQNQQAAEQKSSLAVQQAAAQTPAIGNTDVVGKDVATTSSTVRRQAWVKGAIPPEVMGLSAKKETECAEVSQGESSESSKAGSVSSPDTPDATEVGAPSIRSESEGSSRSRLSGAAQNGLSQIKTKSKEVQELGPESPSDRPPSPPVFRGSGVQFFEMVRSVSGVDETALPGAGECAQEVALVDEDVPKQASPTTRHTSPGPHMMMTPMGPVPFGMPMCGPMGPMPGMHPGMYSHMRPIGPPMRPMVPMMVPPYMRPPSSTPTSSPASPPSSPASDSAQPAGDSPQSPVPPQGGPAGPRPNIPPVYFYPPHMMPPGGAMVPPFMPMVPGQWMGYPMGPPQGVPSNDRRVKSFALRPDAKEFIPQSLMATSKDQDSSDAGSNSSGGTGTDTDVEPSRYAPVEDAGKMESTAPQSEHSSQSTASDTDETTFIEVKSSGVAPADGEAPVPDIPGAAHVVVQSIEQKA</sequence>
<accession>A0A8S1IV23</accession>
<feature type="compositionally biased region" description="Low complexity" evidence="2">
    <location>
        <begin position="1302"/>
        <end position="1315"/>
    </location>
</feature>
<feature type="region of interest" description="Disordered" evidence="2">
    <location>
        <begin position="1"/>
        <end position="44"/>
    </location>
</feature>
<feature type="compositionally biased region" description="Polar residues" evidence="2">
    <location>
        <begin position="956"/>
        <end position="968"/>
    </location>
</feature>
<dbReference type="OrthoDB" id="568282at2759"/>
<feature type="region of interest" description="Disordered" evidence="2">
    <location>
        <begin position="1385"/>
        <end position="1478"/>
    </location>
</feature>
<feature type="compositionally biased region" description="Basic residues" evidence="2">
    <location>
        <begin position="1"/>
        <end position="25"/>
    </location>
</feature>
<gene>
    <name evidence="3" type="ORF">OSTQU699_LOCUS2909</name>
</gene>
<feature type="region of interest" description="Disordered" evidence="2">
    <location>
        <begin position="797"/>
        <end position="1179"/>
    </location>
</feature>
<dbReference type="EMBL" id="CAJHUC010000674">
    <property type="protein sequence ID" value="CAD7697548.1"/>
    <property type="molecule type" value="Genomic_DNA"/>
</dbReference>
<feature type="compositionally biased region" description="Basic and acidic residues" evidence="2">
    <location>
        <begin position="926"/>
        <end position="949"/>
    </location>
</feature>
<feature type="compositionally biased region" description="Basic and acidic residues" evidence="2">
    <location>
        <begin position="797"/>
        <end position="853"/>
    </location>
</feature>
<proteinExistence type="predicted"/>
<reference evidence="3" key="1">
    <citation type="submission" date="2020-12" db="EMBL/GenBank/DDBJ databases">
        <authorList>
            <person name="Iha C."/>
        </authorList>
    </citation>
    <scope>NUCLEOTIDE SEQUENCE</scope>
</reference>
<organism evidence="3 4">
    <name type="scientific">Ostreobium quekettii</name>
    <dbReference type="NCBI Taxonomy" id="121088"/>
    <lineage>
        <taxon>Eukaryota</taxon>
        <taxon>Viridiplantae</taxon>
        <taxon>Chlorophyta</taxon>
        <taxon>core chlorophytes</taxon>
        <taxon>Ulvophyceae</taxon>
        <taxon>TCBD clade</taxon>
        <taxon>Bryopsidales</taxon>
        <taxon>Ostreobineae</taxon>
        <taxon>Ostreobiaceae</taxon>
        <taxon>Ostreobium</taxon>
    </lineage>
</organism>
<dbReference type="Proteomes" id="UP000708148">
    <property type="component" value="Unassembled WGS sequence"/>
</dbReference>
<feature type="region of interest" description="Disordered" evidence="2">
    <location>
        <begin position="1283"/>
        <end position="1331"/>
    </location>
</feature>
<feature type="compositionally biased region" description="Basic and acidic residues" evidence="2">
    <location>
        <begin position="30"/>
        <end position="44"/>
    </location>
</feature>
<evidence type="ECO:0000256" key="2">
    <source>
        <dbReference type="SAM" id="MobiDB-lite"/>
    </source>
</evidence>
<name>A0A8S1IV23_9CHLO</name>